<gene>
    <name evidence="4" type="ORF">GBA63_15175</name>
</gene>
<evidence type="ECO:0000256" key="1">
    <source>
        <dbReference type="ARBA" id="ARBA00007644"/>
    </source>
</evidence>
<dbReference type="AlphaFoldDB" id="A0A6G8QBL2"/>
<dbReference type="CDD" id="cd01051">
    <property type="entry name" value="Mn_catalase"/>
    <property type="match status" value="1"/>
</dbReference>
<evidence type="ECO:0000313" key="5">
    <source>
        <dbReference type="Proteomes" id="UP000501452"/>
    </source>
</evidence>
<dbReference type="Gene3D" id="1.20.1260.10">
    <property type="match status" value="1"/>
</dbReference>
<comment type="cofactor">
    <cofactor evidence="2">
        <name>Mn(2+)</name>
        <dbReference type="ChEBI" id="CHEBI:29035"/>
    </cofactor>
    <text evidence="2">Binds 2 manganese ions per subunit.</text>
</comment>
<evidence type="ECO:0000256" key="2">
    <source>
        <dbReference type="PIRSR" id="PIRSR607760-1"/>
    </source>
</evidence>
<proteinExistence type="inferred from homology"/>
<dbReference type="Proteomes" id="UP000501452">
    <property type="component" value="Chromosome"/>
</dbReference>
<feature type="binding site" evidence="3">
    <location>
        <position position="232"/>
    </location>
    <ligand>
        <name>Ca(2+)</name>
        <dbReference type="ChEBI" id="CHEBI:29108"/>
    </ligand>
</feature>
<name>A0A6G8QBL2_9ACTN</name>
<dbReference type="SUPFAM" id="SSF47240">
    <property type="entry name" value="Ferritin-like"/>
    <property type="match status" value="1"/>
</dbReference>
<keyword evidence="2" id="KW-0464">Manganese</keyword>
<reference evidence="4 5" key="1">
    <citation type="submission" date="2019-10" db="EMBL/GenBank/DDBJ databases">
        <title>Rubrobacter sp nov SCSIO 52090 isolated from a deep-sea sediment in the South China Sea.</title>
        <authorList>
            <person name="Chen R.W."/>
        </authorList>
    </citation>
    <scope>NUCLEOTIDE SEQUENCE [LARGE SCALE GENOMIC DNA]</scope>
    <source>
        <strain evidence="4 5">SCSIO 52909</strain>
    </source>
</reference>
<evidence type="ECO:0000256" key="3">
    <source>
        <dbReference type="PIRSR" id="PIRSR607760-2"/>
    </source>
</evidence>
<feature type="binding site" evidence="2">
    <location>
        <position position="73"/>
    </location>
    <ligand>
        <name>Mn(2+)</name>
        <dbReference type="ChEBI" id="CHEBI:29035"/>
        <label>1</label>
    </ligand>
</feature>
<dbReference type="GO" id="GO:0046872">
    <property type="term" value="F:metal ion binding"/>
    <property type="evidence" value="ECO:0007669"/>
    <property type="project" value="UniProtKB-KW"/>
</dbReference>
<dbReference type="Pfam" id="PF05067">
    <property type="entry name" value="Mn_catalase"/>
    <property type="match status" value="1"/>
</dbReference>
<protein>
    <submittedName>
        <fullName evidence="4">Manganese catalase family protein</fullName>
    </submittedName>
</protein>
<comment type="similarity">
    <text evidence="1">Belongs to the manganese catalase family.</text>
</comment>
<organism evidence="4 5">
    <name type="scientific">Rubrobacter tropicus</name>
    <dbReference type="NCBI Taxonomy" id="2653851"/>
    <lineage>
        <taxon>Bacteria</taxon>
        <taxon>Bacillati</taxon>
        <taxon>Actinomycetota</taxon>
        <taxon>Rubrobacteria</taxon>
        <taxon>Rubrobacterales</taxon>
        <taxon>Rubrobacteraceae</taxon>
        <taxon>Rubrobacter</taxon>
    </lineage>
</organism>
<feature type="binding site" evidence="2">
    <location>
        <position position="70"/>
    </location>
    <ligand>
        <name>Mn(2+)</name>
        <dbReference type="ChEBI" id="CHEBI:29035"/>
        <label>1</label>
    </ligand>
</feature>
<comment type="cofactor">
    <cofactor evidence="3">
        <name>Ca(2+)</name>
        <dbReference type="ChEBI" id="CHEBI:29108"/>
    </cofactor>
    <text evidence="3">Binds 1 Ca(2+) ion per subunit.</text>
</comment>
<dbReference type="InterPro" id="IPR012347">
    <property type="entry name" value="Ferritin-like"/>
</dbReference>
<dbReference type="RefSeq" id="WP_166177464.1">
    <property type="nucleotide sequence ID" value="NZ_CP045119.1"/>
</dbReference>
<dbReference type="InterPro" id="IPR039377">
    <property type="entry name" value="Mn_catalase_dom"/>
</dbReference>
<dbReference type="KEGG" id="rub:GBA63_15175"/>
<feature type="binding site" evidence="2">
    <location>
        <position position="183"/>
    </location>
    <ligand>
        <name>Mn(2+)</name>
        <dbReference type="ChEBI" id="CHEBI:29035"/>
        <label>1</label>
    </ligand>
</feature>
<feature type="binding site" evidence="2">
    <location>
        <position position="150"/>
    </location>
    <ligand>
        <name>Mn(2+)</name>
        <dbReference type="ChEBI" id="CHEBI:29035"/>
        <label>1</label>
    </ligand>
</feature>
<dbReference type="EMBL" id="CP045119">
    <property type="protein sequence ID" value="QIN83828.1"/>
    <property type="molecule type" value="Genomic_DNA"/>
</dbReference>
<accession>A0A6G8QBL2</accession>
<keyword evidence="5" id="KW-1185">Reference proteome</keyword>
<evidence type="ECO:0000313" key="4">
    <source>
        <dbReference type="EMBL" id="QIN83828.1"/>
    </source>
</evidence>
<sequence>MFLRIDKLQIELPKPEQADPESAGIVQELMGGKFGEMSTLMNYTYQSFNMRGKSKIRPYYDLVANIAAEEMGHIELVANTINLLLDQTEASTDGVAPPLNFSGMTGNPDHFLNFGLGTIPGGAAGKAWTGENVFNSGNLKLDLLHNFFLESGARMGKIRVYEATQNPVAREMIGYLIVRGGVHQEAYAKALSDLSGADITKLLPVPEIRSDNFPHAKKFMDKGYHRFLYKFSPKDYNELGEIWNGMQVDTGEPREVVDDIPEGGPVPDLTPAPPLYAPGVNEEDIAEIAKRL</sequence>
<feature type="binding site" evidence="3">
    <location>
        <position position="61"/>
    </location>
    <ligand>
        <name>Ca(2+)</name>
        <dbReference type="ChEBI" id="CHEBI:29108"/>
    </ligand>
</feature>
<keyword evidence="3" id="KW-0106">Calcium</keyword>
<dbReference type="InterPro" id="IPR007760">
    <property type="entry name" value="Mn_catalase"/>
</dbReference>
<feature type="binding site" evidence="2">
    <location>
        <position position="36"/>
    </location>
    <ligand>
        <name>Mn(2+)</name>
        <dbReference type="ChEBI" id="CHEBI:29035"/>
        <label>1</label>
    </ligand>
</feature>
<keyword evidence="2" id="KW-0479">Metal-binding</keyword>
<dbReference type="InterPro" id="IPR009078">
    <property type="entry name" value="Ferritin-like_SF"/>
</dbReference>